<dbReference type="InterPro" id="IPR001932">
    <property type="entry name" value="PPM-type_phosphatase-like_dom"/>
</dbReference>
<name>A0A173XU99_9CLOT</name>
<accession>A0A173XU99</accession>
<organism evidence="2 3">
    <name type="scientific">Clostridium disporicum</name>
    <dbReference type="NCBI Taxonomy" id="84024"/>
    <lineage>
        <taxon>Bacteria</taxon>
        <taxon>Bacillati</taxon>
        <taxon>Bacillota</taxon>
        <taxon>Clostridia</taxon>
        <taxon>Eubacteriales</taxon>
        <taxon>Clostridiaceae</taxon>
        <taxon>Clostridium</taxon>
    </lineage>
</organism>
<dbReference type="AlphaFoldDB" id="A0A173XU99"/>
<dbReference type="SUPFAM" id="SSF56112">
    <property type="entry name" value="Protein kinase-like (PK-like)"/>
    <property type="match status" value="1"/>
</dbReference>
<evidence type="ECO:0000259" key="1">
    <source>
        <dbReference type="PROSITE" id="PS51746"/>
    </source>
</evidence>
<dbReference type="Gene3D" id="3.60.40.10">
    <property type="entry name" value="PPM-type phosphatase domain"/>
    <property type="match status" value="1"/>
</dbReference>
<dbReference type="GO" id="GO:0004722">
    <property type="term" value="F:protein serine/threonine phosphatase activity"/>
    <property type="evidence" value="ECO:0007669"/>
    <property type="project" value="UniProtKB-EC"/>
</dbReference>
<evidence type="ECO:0000313" key="2">
    <source>
        <dbReference type="EMBL" id="CUN54840.1"/>
    </source>
</evidence>
<proteinExistence type="predicted"/>
<dbReference type="PROSITE" id="PS51746">
    <property type="entry name" value="PPM_2"/>
    <property type="match status" value="1"/>
</dbReference>
<dbReference type="InterPro" id="IPR011009">
    <property type="entry name" value="Kinase-like_dom_sf"/>
</dbReference>
<dbReference type="SUPFAM" id="SSF81606">
    <property type="entry name" value="PP2C-like"/>
    <property type="match status" value="1"/>
</dbReference>
<dbReference type="EC" id="3.1.3.16" evidence="2"/>
<dbReference type="InterPro" id="IPR036457">
    <property type="entry name" value="PPM-type-like_dom_sf"/>
</dbReference>
<dbReference type="Proteomes" id="UP000095594">
    <property type="component" value="Unassembled WGS sequence"/>
</dbReference>
<dbReference type="RefSeq" id="WP_055262859.1">
    <property type="nucleotide sequence ID" value="NZ_CABIXQ010000001.1"/>
</dbReference>
<feature type="domain" description="PPM-type phosphatase" evidence="1">
    <location>
        <begin position="259"/>
        <end position="543"/>
    </location>
</feature>
<dbReference type="SMART" id="SM00332">
    <property type="entry name" value="PP2Cc"/>
    <property type="match status" value="1"/>
</dbReference>
<sequence length="546" mass="62410">MSVLCTYCNEFSIDNEFCSKCGKKIKRDIGKWKISIDNKLLIDTTLKQDDIINCDNKYIESPLYIDSGKAYFNYNKEMTLLEYIKEKDINFKIIDFVINRVGDIIKSINRKKKILGSIDLDQLWISDENIETLHLKQIRPYITKGADNSKYKAGRISSTEVLYGNSKNITYSSDVYIIGRLLLVLALKGKVIENRSHETYLAYFITAFNEEIPVELHEWIYKTTTLFPEDRYKNVEEALIIFEEICKNKKQNFEDISFKYSYSSDMGNYKKSKVEYKDDNLKERANEDSYVILEDAENHKIFAMVSDGISTTNYGSGYEAANIVKDTSIEIWKEKYENLQTLSDVKSFFLSIINNSNIKINNSIVRNSDKELWGTVMGATFVGVIIIENIMYFTSLGDSKIYLFNKNKGLNLLNYEENYGTELLKNGYSWGECSNVDGFKALTNCIGGNDINIEAKIVKDDDLNIKKITLEDKDIVLICSDGVTDYISPLGYGSNLWNIDKKIKEHIVAKDNMESVLDIPSNLTQAANDNGGGDNITSILIEVNMN</sequence>
<dbReference type="EMBL" id="CYZX01000001">
    <property type="protein sequence ID" value="CUN54840.1"/>
    <property type="molecule type" value="Genomic_DNA"/>
</dbReference>
<protein>
    <submittedName>
        <fullName evidence="2">Protein phosphatase-2C</fullName>
        <ecNumber evidence="2">3.1.3.16</ecNumber>
    </submittedName>
</protein>
<reference evidence="2 3" key="1">
    <citation type="submission" date="2015-09" db="EMBL/GenBank/DDBJ databases">
        <authorList>
            <consortium name="Pathogen Informatics"/>
        </authorList>
    </citation>
    <scope>NUCLEOTIDE SEQUENCE [LARGE SCALE GENOMIC DNA]</scope>
    <source>
        <strain evidence="2 3">2789STDY5834856</strain>
    </source>
</reference>
<keyword evidence="2" id="KW-0378">Hydrolase</keyword>
<evidence type="ECO:0000313" key="3">
    <source>
        <dbReference type="Proteomes" id="UP000095594"/>
    </source>
</evidence>
<gene>
    <name evidence="2" type="primary">prpC</name>
    <name evidence="2" type="ORF">ERS852471_00116</name>
</gene>
<dbReference type="OrthoDB" id="9801841at2"/>